<gene>
    <name evidence="8" type="ORF">GCM10007383_33280</name>
</gene>
<keyword evidence="5" id="KW-0998">Cell outer membrane</keyword>
<comment type="similarity">
    <text evidence="2">Belongs to the SusD family.</text>
</comment>
<proteinExistence type="inferred from homology"/>
<feature type="domain" description="SusD-like N-terminal" evidence="7">
    <location>
        <begin position="2"/>
        <end position="208"/>
    </location>
</feature>
<dbReference type="SUPFAM" id="SSF48452">
    <property type="entry name" value="TPR-like"/>
    <property type="match status" value="1"/>
</dbReference>
<sequence length="533" mass="60014">MEKDPYGQLTQEQISKEENLESLIVGAYSILNGQIDNASNAFNSPASNWSFGDVVSDDAYKGGGGTGDQNNIHQMEIFSTNPSLIDIERKWKALYEGVRRTNIAIGILNETEDISSDLKQQRLAEMKFLRGHFYFELKKIYNRIPFLDENATSLTDFKVSNTVLSNEQVWGKIETDFNDAYAVLPATQSQKGRPTKYAAMAYLAKVYLFQGKWEQVLTSTEDVMLNGGYSLMENFEDVFLPENDNGPEIVFSIQQSINDGNPSNYNGSIGDRLLAPGGPRYSAYGFLRPTQNLVNAYKTNSAGLPTMDNSQLTMSDNVDPRIDFTLGRPGIPYKDLGILYQADWARDLATYGPYGPKKRIMSANSPHHLTVWPYVNALNYYIIRYADVLLWRAEALIHTDDIEGARTIINNIRKRARDGNKVMTLDGSATAAKYSIEEYPVFADANEAMTALRMERRLEFAHEGHRFFDLVRWGIAEQVINSYVATEKEIRPYLNGVNFINGKHEYFPIPQSQVDLGGTDEDGNPLITQNSGY</sequence>
<dbReference type="Proteomes" id="UP000634668">
    <property type="component" value="Unassembled WGS sequence"/>
</dbReference>
<comment type="caution">
    <text evidence="8">The sequence shown here is derived from an EMBL/GenBank/DDBJ whole genome shotgun (WGS) entry which is preliminary data.</text>
</comment>
<evidence type="ECO:0000313" key="9">
    <source>
        <dbReference type="Proteomes" id="UP000634668"/>
    </source>
</evidence>
<dbReference type="InterPro" id="IPR011990">
    <property type="entry name" value="TPR-like_helical_dom_sf"/>
</dbReference>
<evidence type="ECO:0000256" key="1">
    <source>
        <dbReference type="ARBA" id="ARBA00004442"/>
    </source>
</evidence>
<name>A0A918J3S5_9FLAO</name>
<dbReference type="GO" id="GO:0009279">
    <property type="term" value="C:cell outer membrane"/>
    <property type="evidence" value="ECO:0007669"/>
    <property type="project" value="UniProtKB-SubCell"/>
</dbReference>
<evidence type="ECO:0000256" key="2">
    <source>
        <dbReference type="ARBA" id="ARBA00006275"/>
    </source>
</evidence>
<keyword evidence="9" id="KW-1185">Reference proteome</keyword>
<dbReference type="AlphaFoldDB" id="A0A918J3S5"/>
<evidence type="ECO:0000259" key="7">
    <source>
        <dbReference type="Pfam" id="PF14322"/>
    </source>
</evidence>
<dbReference type="InterPro" id="IPR033985">
    <property type="entry name" value="SusD-like_N"/>
</dbReference>
<evidence type="ECO:0000256" key="4">
    <source>
        <dbReference type="ARBA" id="ARBA00023136"/>
    </source>
</evidence>
<dbReference type="Pfam" id="PF14322">
    <property type="entry name" value="SusD-like_3"/>
    <property type="match status" value="1"/>
</dbReference>
<organism evidence="8 9">
    <name type="scientific">Arenibacter certesii</name>
    <dbReference type="NCBI Taxonomy" id="228955"/>
    <lineage>
        <taxon>Bacteria</taxon>
        <taxon>Pseudomonadati</taxon>
        <taxon>Bacteroidota</taxon>
        <taxon>Flavobacteriia</taxon>
        <taxon>Flavobacteriales</taxon>
        <taxon>Flavobacteriaceae</taxon>
        <taxon>Arenibacter</taxon>
    </lineage>
</organism>
<accession>A0A918J3S5</accession>
<protein>
    <submittedName>
        <fullName evidence="8">Glycan metabolism protein RagB</fullName>
    </submittedName>
</protein>
<feature type="domain" description="RagB/SusD" evidence="6">
    <location>
        <begin position="247"/>
        <end position="533"/>
    </location>
</feature>
<keyword evidence="4" id="KW-0472">Membrane</keyword>
<dbReference type="Gene3D" id="1.25.40.390">
    <property type="match status" value="1"/>
</dbReference>
<comment type="subcellular location">
    <subcellularLocation>
        <location evidence="1">Cell outer membrane</location>
    </subcellularLocation>
</comment>
<keyword evidence="3" id="KW-0732">Signal</keyword>
<dbReference type="Pfam" id="PF07980">
    <property type="entry name" value="SusD_RagB"/>
    <property type="match status" value="1"/>
</dbReference>
<evidence type="ECO:0000259" key="6">
    <source>
        <dbReference type="Pfam" id="PF07980"/>
    </source>
</evidence>
<evidence type="ECO:0000313" key="8">
    <source>
        <dbReference type="EMBL" id="GGW46307.1"/>
    </source>
</evidence>
<evidence type="ECO:0000256" key="5">
    <source>
        <dbReference type="ARBA" id="ARBA00023237"/>
    </source>
</evidence>
<dbReference type="InterPro" id="IPR012944">
    <property type="entry name" value="SusD_RagB_dom"/>
</dbReference>
<reference evidence="8" key="2">
    <citation type="submission" date="2020-09" db="EMBL/GenBank/DDBJ databases">
        <authorList>
            <person name="Sun Q."/>
            <person name="Kim S."/>
        </authorList>
    </citation>
    <scope>NUCLEOTIDE SEQUENCE</scope>
    <source>
        <strain evidence="8">KCTC 12113</strain>
    </source>
</reference>
<dbReference type="EMBL" id="BMWP01000029">
    <property type="protein sequence ID" value="GGW46307.1"/>
    <property type="molecule type" value="Genomic_DNA"/>
</dbReference>
<evidence type="ECO:0000256" key="3">
    <source>
        <dbReference type="ARBA" id="ARBA00022729"/>
    </source>
</evidence>
<reference evidence="8" key="1">
    <citation type="journal article" date="2014" name="Int. J. Syst. Evol. Microbiol.">
        <title>Complete genome sequence of Corynebacterium casei LMG S-19264T (=DSM 44701T), isolated from a smear-ripened cheese.</title>
        <authorList>
            <consortium name="US DOE Joint Genome Institute (JGI-PGF)"/>
            <person name="Walter F."/>
            <person name="Albersmeier A."/>
            <person name="Kalinowski J."/>
            <person name="Ruckert C."/>
        </authorList>
    </citation>
    <scope>NUCLEOTIDE SEQUENCE</scope>
    <source>
        <strain evidence="8">KCTC 12113</strain>
    </source>
</reference>